<feature type="domain" description="Carrier" evidence="6">
    <location>
        <begin position="2391"/>
        <end position="2466"/>
    </location>
</feature>
<dbReference type="InterPro" id="IPR006162">
    <property type="entry name" value="Ppantetheine_attach_site"/>
</dbReference>
<keyword evidence="2" id="KW-0596">Phosphopantetheine</keyword>
<dbReference type="CDD" id="cd02440">
    <property type="entry name" value="AdoMet_MTases"/>
    <property type="match status" value="1"/>
</dbReference>
<dbReference type="InterPro" id="IPR020845">
    <property type="entry name" value="AMP-binding_CS"/>
</dbReference>
<comment type="caution">
    <text evidence="7">The sequence shown here is derived from an EMBL/GenBank/DDBJ whole genome shotgun (WGS) entry which is preliminary data.</text>
</comment>
<dbReference type="PROSITE" id="PS00012">
    <property type="entry name" value="PHOSPHOPANTETHEINE"/>
    <property type="match status" value="2"/>
</dbReference>
<dbReference type="SUPFAM" id="SSF53335">
    <property type="entry name" value="S-adenosyl-L-methionine-dependent methyltransferases"/>
    <property type="match status" value="1"/>
</dbReference>
<evidence type="ECO:0000313" key="8">
    <source>
        <dbReference type="Proteomes" id="UP000634229"/>
    </source>
</evidence>
<sequence>MWSAQKLDPTSPLYNISAYAEIRGPLERTVFEQALRHVVEEAETLRVRFGETGGQPWQELGPAPHQPLRFPDLSGEDDPRRRAREMMTADLYEPIDLESGPLFFHTLFQVGADHFLWYMRMHHIALDGYGYNLVVQRVADCYTALAASQEIPPTPFAGLGELVRADADYLSSEDSDRDREYWCGRFADGTGALNLPDRSPGLWPDSMRHSARLDADLFAEIQRAAREARVTWQATLTAAVAAYLRPFRGEGDVILGFPVTARRADAARTTPGMVSNVLPLRLDVRADTPFDELQRRTAGEIRELLRHQRYRGEDLRKDLGLGSGTRRMFGPAVNFLPLQQDLRFGACTAEVHSMSSGPTDDLVITFDGGTENSGLRVSFDGNPAAFGEEDIADHRRRFVPFLRSLIAAPSRAVGRTGVLDAADRSRVLARFNTARTEAGDAGDAGSAAGTPGVASSPVARALPALFEAQVARTPDAAALTWQGQTLSYRELNARANRFAHELIARGAGPERLVALVLPRSAELVVAVLAVLKSGAAYLPIDPDAPAARIEAVLKDAGPVTVVDSSAAPGDRAGRPDTDPVDADRAAALRPDHPAYVIFTSGSTGEPKGVVVSHRNVTRLFAATAEEFGFGDRDVWTMFHSYAFDFSVWELWGALLHGGRLVVVPPSVARAPEEFRALLAEQRVTVLNQTPSAFYELMRADARQPRTPSALRHVIFGGEALAPGRLAEWYAGHPDDRPRLVNMYGITETTVHVTHRALTRETAAQDPGSTIGSPLADLRAYVLDAGLQPVPPGVVGELYVAGPGLARGYLGKPGLTAGRFVGCPFGAPGERMYRTGDLARWTSDGLLRYEGRADHQVKIRGFRIELGEIEAELVRHPQIAAATVQLREDQPGDPRLVGYAVPREPGLDPAEVRAYVARSLPGYMVPAAVVVLDALPLTPNGKLDRAALPSPVWDGQGTGRAPRTPREETLCALFAEVLGVERVGTDDSFFDLGGHSLLATRLTVRIRAELGVELPVAALFETPTVAGLAGRITGTATARPALVPQPRPDAPPLSYAQRRLWLLHQVEGIGSTYNMPLALRLTGELDRTALRAALEDVVARHESLRTVFPESGGEAHQRVLDGVAMPLPVTGTDGAGLERLLADAATAPFDFTRDLPLRASLFALSPEDHVLLLVLHHIAGDGWSLAPLARDLSTAYAARAGGSAPGWAPLPVQYADYALWQRRLLGDEADPESLAHRQLAYWRSALAGLPEEIALPTDHPRPDRSGHRGQALPVRFDAELHRALDRLAGERRATLFMVLQAGVAALLTRLGAGTDIPLGTAVAGRGDQALDDLVGFFVNTLVLRTDTSGDPAFAELVDRVRDTDLEAYAHQDFPFERLVEVLNPDRSVHRQPLFQVLVVVQNTPKSGWDLPGLEIRTEPRHPGGAKFDLSLDLTETRDADGRPQGLEGYLEYSTDLFEEETVTALLGRLERLLSAAAAAPDRHIGDIDLLTAEEHTRLTAGGDGDDTTGRAVPRLTMPRLFEAQVARTPDAPALLFPGVELSYAELNARANRLARLLIDRGVGPEDVVALMLPRSAELVVAVLAVGKAGAAYLPVDPEYPAERIRFLLTDAAPGLALTTAELATALPDGTAHLAMEDTARLAGERGFAADDVRDAERRSPLTPTHPAYVIYTSGSTGLPKGVVGTHTGVAALLTAQRERLDVGPGDRVLQFASFSFDAAFWELVMALLSGATLVLAPSDALRPGTPLAGLVADRQVSHLTLPPTVLEVMEPGDLPSVRSLVVAGEAATGELAARWSPGRRLVNAYGPTETTVCATMSEPLTGGARPPIGTPITQARAYVLDERLRPVPPGVPGELYVSGAGLARGYLDRPGLTATRFLACPFGAPGERMYRTGDLAKRRADGTLVYLGRTDDQVKVRGYRVELGEVASALTDQPEVSQAVVVPHPDRPGQLVGYVVSAAADAADTSVQRQVDDWQDIFQAQYGTDPDGQAPAPAFGEDFAGWNSSVDGKPIPLEEMRAWRAATVERILELRPRRVLELGVGSGLILSQVAPHCETYWGTDFSPAVIDTLRRRIDDERPELRDRVELRAQPAHVLDGLPRGSFDLVVLNSVVQYFPNLDYLRTVLAGVDSLLTTSGAVYLGDIRNLRLLPHLRAVAERHRLGEDADPARLRQAVEQSVPAEKELLLDPEFFAGSAGGADIRLKRGRHHNELTRYRYEVVLHRRPGMALDTVPVLAWHSGDDLGTLAERLAAHPGPVRVTGIPNARLGAPAAPDPEDLHALAERLGQRVLITWSSEPEDDSLDAVFTNTPATTPVTGVYRARGGAVRPANDPGLGRRAGALVSDLRARLRDRLPGFMVPAAVVVLEALPLTPNGKVDRKALPAPEAGVDRAGRGPRTPREEVLCGLFAEVLGLERVGIDDSFFDLGGHSLLATRLVSRIRSVLGTELTMGSLFEAPTVARLAARFVEAGTARPAVVARPRPDRVPLSFAQRRLWFVNRLQGSSALYNMPVALRLSGAVDQQALRAALTDLVQRHESLRTVFPELAGDAHQQIIDNPAVPLPVIDVADQDRLTELLREEVAK</sequence>
<dbReference type="InterPro" id="IPR025110">
    <property type="entry name" value="AMP-bd_C"/>
</dbReference>
<keyword evidence="4" id="KW-0677">Repeat</keyword>
<dbReference type="RefSeq" id="WP_201877714.1">
    <property type="nucleotide sequence ID" value="NZ_JAERRF010000017.1"/>
</dbReference>
<dbReference type="NCBIfam" id="NF003417">
    <property type="entry name" value="PRK04813.1"/>
    <property type="match status" value="3"/>
</dbReference>
<dbReference type="PANTHER" id="PTHR45527">
    <property type="entry name" value="NONRIBOSOMAL PEPTIDE SYNTHETASE"/>
    <property type="match status" value="1"/>
</dbReference>
<dbReference type="SUPFAM" id="SSF52777">
    <property type="entry name" value="CoA-dependent acyltransferases"/>
    <property type="match status" value="5"/>
</dbReference>
<dbReference type="Gene3D" id="3.30.559.30">
    <property type="entry name" value="Nonribosomal peptide synthetase, condensation domain"/>
    <property type="match status" value="2"/>
</dbReference>
<dbReference type="Gene3D" id="3.40.50.980">
    <property type="match status" value="2"/>
</dbReference>
<evidence type="ECO:0000256" key="4">
    <source>
        <dbReference type="ARBA" id="ARBA00022737"/>
    </source>
</evidence>
<dbReference type="InterPro" id="IPR000873">
    <property type="entry name" value="AMP-dep_synth/lig_dom"/>
</dbReference>
<keyword evidence="3" id="KW-0597">Phosphoprotein</keyword>
<dbReference type="PROSITE" id="PS00455">
    <property type="entry name" value="AMP_BINDING"/>
    <property type="match status" value="2"/>
</dbReference>
<evidence type="ECO:0000313" key="7">
    <source>
        <dbReference type="EMBL" id="MBL1100030.1"/>
    </source>
</evidence>
<dbReference type="Gene3D" id="3.40.50.150">
    <property type="entry name" value="Vaccinia Virus protein VP39"/>
    <property type="match status" value="1"/>
</dbReference>
<dbReference type="PANTHER" id="PTHR45527:SF14">
    <property type="entry name" value="PLIPASTATIN SYNTHASE SUBUNIT B"/>
    <property type="match status" value="1"/>
</dbReference>
<dbReference type="NCBIfam" id="TIGR01733">
    <property type="entry name" value="AA-adenyl-dom"/>
    <property type="match status" value="2"/>
</dbReference>
<dbReference type="SUPFAM" id="SSF56801">
    <property type="entry name" value="Acetyl-CoA synthetase-like"/>
    <property type="match status" value="2"/>
</dbReference>
<comment type="cofactor">
    <cofactor evidence="1">
        <name>pantetheine 4'-phosphate</name>
        <dbReference type="ChEBI" id="CHEBI:47942"/>
    </cofactor>
</comment>
<dbReference type="InterPro" id="IPR036736">
    <property type="entry name" value="ACP-like_sf"/>
</dbReference>
<dbReference type="Pfam" id="PF08242">
    <property type="entry name" value="Methyltransf_12"/>
    <property type="match status" value="1"/>
</dbReference>
<dbReference type="SUPFAM" id="SSF47336">
    <property type="entry name" value="ACP-like"/>
    <property type="match status" value="2"/>
</dbReference>
<evidence type="ECO:0000256" key="5">
    <source>
        <dbReference type="SAM" id="MobiDB-lite"/>
    </source>
</evidence>
<dbReference type="EMBL" id="JAERRF010000017">
    <property type="protein sequence ID" value="MBL1100030.1"/>
    <property type="molecule type" value="Genomic_DNA"/>
</dbReference>
<protein>
    <submittedName>
        <fullName evidence="7">Amino acid adenylation domain-containing protein</fullName>
    </submittedName>
</protein>
<dbReference type="Pfam" id="PF13193">
    <property type="entry name" value="AMP-binding_C"/>
    <property type="match status" value="1"/>
</dbReference>
<dbReference type="InterPro" id="IPR045851">
    <property type="entry name" value="AMP-bd_C_sf"/>
</dbReference>
<dbReference type="CDD" id="cd19540">
    <property type="entry name" value="LCL_NRPS-like"/>
    <property type="match status" value="1"/>
</dbReference>
<dbReference type="InterPro" id="IPR013217">
    <property type="entry name" value="Methyltransf_12"/>
</dbReference>
<evidence type="ECO:0000259" key="6">
    <source>
        <dbReference type="PROSITE" id="PS50075"/>
    </source>
</evidence>
<dbReference type="PROSITE" id="PS50075">
    <property type="entry name" value="CARRIER"/>
    <property type="match status" value="2"/>
</dbReference>
<dbReference type="InterPro" id="IPR009081">
    <property type="entry name" value="PP-bd_ACP"/>
</dbReference>
<evidence type="ECO:0000256" key="1">
    <source>
        <dbReference type="ARBA" id="ARBA00001957"/>
    </source>
</evidence>
<dbReference type="Pfam" id="PF00668">
    <property type="entry name" value="Condensation"/>
    <property type="match status" value="3"/>
</dbReference>
<dbReference type="SMART" id="SM00823">
    <property type="entry name" value="PKS_PP"/>
    <property type="match status" value="2"/>
</dbReference>
<dbReference type="Proteomes" id="UP000634229">
    <property type="component" value="Unassembled WGS sequence"/>
</dbReference>
<dbReference type="Gene3D" id="3.30.559.10">
    <property type="entry name" value="Chloramphenicol acetyltransferase-like domain"/>
    <property type="match status" value="3"/>
</dbReference>
<dbReference type="Gene3D" id="3.40.50.12780">
    <property type="entry name" value="N-terminal domain of ligase-like"/>
    <property type="match status" value="1"/>
</dbReference>
<proteinExistence type="predicted"/>
<evidence type="ECO:0000256" key="2">
    <source>
        <dbReference type="ARBA" id="ARBA00022450"/>
    </source>
</evidence>
<dbReference type="Gene3D" id="2.30.38.10">
    <property type="entry name" value="Luciferase, Domain 3"/>
    <property type="match status" value="1"/>
</dbReference>
<dbReference type="InterPro" id="IPR010071">
    <property type="entry name" value="AA_adenyl_dom"/>
</dbReference>
<dbReference type="InterPro" id="IPR001242">
    <property type="entry name" value="Condensation_dom"/>
</dbReference>
<dbReference type="Pfam" id="PF00550">
    <property type="entry name" value="PP-binding"/>
    <property type="match status" value="2"/>
</dbReference>
<accession>A0ABS1NJG4</accession>
<evidence type="ECO:0000256" key="3">
    <source>
        <dbReference type="ARBA" id="ARBA00022553"/>
    </source>
</evidence>
<feature type="domain" description="Carrier" evidence="6">
    <location>
        <begin position="960"/>
        <end position="1035"/>
    </location>
</feature>
<organism evidence="7 8">
    <name type="scientific">Streptomyces coffeae</name>
    <dbReference type="NCBI Taxonomy" id="621382"/>
    <lineage>
        <taxon>Bacteria</taxon>
        <taxon>Bacillati</taxon>
        <taxon>Actinomycetota</taxon>
        <taxon>Actinomycetes</taxon>
        <taxon>Kitasatosporales</taxon>
        <taxon>Streptomycetaceae</taxon>
        <taxon>Streptomyces</taxon>
    </lineage>
</organism>
<dbReference type="InterPro" id="IPR020806">
    <property type="entry name" value="PKS_PP-bd"/>
</dbReference>
<feature type="non-terminal residue" evidence="7">
    <location>
        <position position="2578"/>
    </location>
</feature>
<dbReference type="Gene3D" id="3.30.300.30">
    <property type="match status" value="3"/>
</dbReference>
<dbReference type="Gene3D" id="1.10.1200.10">
    <property type="entry name" value="ACP-like"/>
    <property type="match status" value="2"/>
</dbReference>
<gene>
    <name evidence="7" type="ORF">JK363_25830</name>
</gene>
<feature type="region of interest" description="Disordered" evidence="5">
    <location>
        <begin position="53"/>
        <end position="77"/>
    </location>
</feature>
<name>A0ABS1NJG4_9ACTN</name>
<dbReference type="InterPro" id="IPR029063">
    <property type="entry name" value="SAM-dependent_MTases_sf"/>
</dbReference>
<dbReference type="CDD" id="cd17643">
    <property type="entry name" value="A_NRPS_Cytc1-like"/>
    <property type="match status" value="1"/>
</dbReference>
<reference evidence="7 8" key="1">
    <citation type="submission" date="2021-01" db="EMBL/GenBank/DDBJ databases">
        <title>WGS of actinomycetes isolated from Thailand.</title>
        <authorList>
            <person name="Thawai C."/>
        </authorList>
    </citation>
    <scope>NUCLEOTIDE SEQUENCE [LARGE SCALE GENOMIC DNA]</scope>
    <source>
        <strain evidence="7 8">CA1R205</strain>
    </source>
</reference>
<dbReference type="InterPro" id="IPR023213">
    <property type="entry name" value="CAT-like_dom_sf"/>
</dbReference>
<dbReference type="Pfam" id="PF00501">
    <property type="entry name" value="AMP-binding"/>
    <property type="match status" value="2"/>
</dbReference>
<keyword evidence="8" id="KW-1185">Reference proteome</keyword>
<dbReference type="InterPro" id="IPR042099">
    <property type="entry name" value="ANL_N_sf"/>
</dbReference>